<accession>A0A9D4ZNW8</accession>
<keyword evidence="2" id="KW-1185">Reference proteome</keyword>
<name>A0A9D4ZNW8_ADICA</name>
<comment type="caution">
    <text evidence="1">The sequence shown here is derived from an EMBL/GenBank/DDBJ whole genome shotgun (WGS) entry which is preliminary data.</text>
</comment>
<dbReference type="Proteomes" id="UP000886520">
    <property type="component" value="Chromosome 5"/>
</dbReference>
<evidence type="ECO:0000313" key="1">
    <source>
        <dbReference type="EMBL" id="KAI5080351.1"/>
    </source>
</evidence>
<sequence length="151" mass="17246">MHSRLQQNGAYSLLAIFLLSRCPSMRGRCRRLSQRKSEVDSVFKHKRRWKSLDSSMLTQRGGYQPYYDGRENACKGSWLTPSLPFSSSPITGRRPKGNGIAEDCLKGGFRLQAQEYILAEMEFIRHECKGKLMQEIAAESRGLKEEFVSHG</sequence>
<organism evidence="1 2">
    <name type="scientific">Adiantum capillus-veneris</name>
    <name type="common">Maidenhair fern</name>
    <dbReference type="NCBI Taxonomy" id="13818"/>
    <lineage>
        <taxon>Eukaryota</taxon>
        <taxon>Viridiplantae</taxon>
        <taxon>Streptophyta</taxon>
        <taxon>Embryophyta</taxon>
        <taxon>Tracheophyta</taxon>
        <taxon>Polypodiopsida</taxon>
        <taxon>Polypodiidae</taxon>
        <taxon>Polypodiales</taxon>
        <taxon>Pteridineae</taxon>
        <taxon>Pteridaceae</taxon>
        <taxon>Vittarioideae</taxon>
        <taxon>Adiantum</taxon>
    </lineage>
</organism>
<protein>
    <submittedName>
        <fullName evidence="1">Uncharacterized protein</fullName>
    </submittedName>
</protein>
<proteinExistence type="predicted"/>
<dbReference type="EMBL" id="JABFUD020000005">
    <property type="protein sequence ID" value="KAI5080351.1"/>
    <property type="molecule type" value="Genomic_DNA"/>
</dbReference>
<dbReference type="AlphaFoldDB" id="A0A9D4ZNW8"/>
<gene>
    <name evidence="1" type="ORF">GOP47_0005830</name>
</gene>
<evidence type="ECO:0000313" key="2">
    <source>
        <dbReference type="Proteomes" id="UP000886520"/>
    </source>
</evidence>
<reference evidence="1 2" key="1">
    <citation type="submission" date="2021-01" db="EMBL/GenBank/DDBJ databases">
        <title>Adiantum capillus-veneris genome.</title>
        <authorList>
            <person name="Fang Y."/>
            <person name="Liao Q."/>
        </authorList>
    </citation>
    <scope>NUCLEOTIDE SEQUENCE [LARGE SCALE GENOMIC DNA]</scope>
    <source>
        <strain evidence="1">H3</strain>
        <tissue evidence="1">Leaf</tissue>
    </source>
</reference>